<dbReference type="EMBL" id="JAJSOW010000001">
    <property type="protein sequence ID" value="KAI9200162.1"/>
    <property type="molecule type" value="Genomic_DNA"/>
</dbReference>
<protein>
    <submittedName>
        <fullName evidence="1">Uncharacterized protein</fullName>
    </submittedName>
</protein>
<dbReference type="AlphaFoldDB" id="A0AAD5JVB0"/>
<accession>A0AAD5JVB0</accession>
<name>A0AAD5JVB0_ACENE</name>
<dbReference type="PANTHER" id="PTHR34835:SF34">
    <property type="entry name" value="OS08G0555500 PROTEIN"/>
    <property type="match status" value="1"/>
</dbReference>
<dbReference type="PANTHER" id="PTHR34835">
    <property type="entry name" value="OS07G0283600 PROTEIN-RELATED"/>
    <property type="match status" value="1"/>
</dbReference>
<organism evidence="1 2">
    <name type="scientific">Acer negundo</name>
    <name type="common">Box elder</name>
    <dbReference type="NCBI Taxonomy" id="4023"/>
    <lineage>
        <taxon>Eukaryota</taxon>
        <taxon>Viridiplantae</taxon>
        <taxon>Streptophyta</taxon>
        <taxon>Embryophyta</taxon>
        <taxon>Tracheophyta</taxon>
        <taxon>Spermatophyta</taxon>
        <taxon>Magnoliopsida</taxon>
        <taxon>eudicotyledons</taxon>
        <taxon>Gunneridae</taxon>
        <taxon>Pentapetalae</taxon>
        <taxon>rosids</taxon>
        <taxon>malvids</taxon>
        <taxon>Sapindales</taxon>
        <taxon>Sapindaceae</taxon>
        <taxon>Hippocastanoideae</taxon>
        <taxon>Acereae</taxon>
        <taxon>Acer</taxon>
    </lineage>
</organism>
<dbReference type="Proteomes" id="UP001064489">
    <property type="component" value="Chromosome 9"/>
</dbReference>
<evidence type="ECO:0000313" key="1">
    <source>
        <dbReference type="EMBL" id="KAI9200162.1"/>
    </source>
</evidence>
<keyword evidence="2" id="KW-1185">Reference proteome</keyword>
<sequence>MQDGLGDTIKVSFMESPEEEERAKFGQPDDAEVVARNLSGEQPHHRDNVILNNSDLPPIDEEILGITNHLGHEAETINTRCTPFRRCRIVKKLSEEQKHVVHALGFGNLLALNCGRLWLKIYRWLVDNFDTKASSIDIHSRRFVINVSICARVFGISDLRDQISISGDVPNLDSWKSKFPITSCGIFLKDIEHSLEEMTTTDDEFKVTFCFFLLGTILSSSATDYVQTGYLIP</sequence>
<comment type="caution">
    <text evidence="1">The sequence shown here is derived from an EMBL/GenBank/DDBJ whole genome shotgun (WGS) entry which is preliminary data.</text>
</comment>
<proteinExistence type="predicted"/>
<reference evidence="1" key="1">
    <citation type="journal article" date="2022" name="Plant J.">
        <title>Strategies of tolerance reflected in two North American maple genomes.</title>
        <authorList>
            <person name="McEvoy S.L."/>
            <person name="Sezen U.U."/>
            <person name="Trouern-Trend A."/>
            <person name="McMahon S.M."/>
            <person name="Schaberg P.G."/>
            <person name="Yang J."/>
            <person name="Wegrzyn J.L."/>
            <person name="Swenson N.G."/>
        </authorList>
    </citation>
    <scope>NUCLEOTIDE SEQUENCE</scope>
    <source>
        <strain evidence="1">91603</strain>
    </source>
</reference>
<gene>
    <name evidence="1" type="ORF">LWI28_003533</name>
</gene>
<evidence type="ECO:0000313" key="2">
    <source>
        <dbReference type="Proteomes" id="UP001064489"/>
    </source>
</evidence>
<reference evidence="1" key="2">
    <citation type="submission" date="2023-02" db="EMBL/GenBank/DDBJ databases">
        <authorList>
            <person name="Swenson N.G."/>
            <person name="Wegrzyn J.L."/>
            <person name="Mcevoy S.L."/>
        </authorList>
    </citation>
    <scope>NUCLEOTIDE SEQUENCE</scope>
    <source>
        <strain evidence="1">91603</strain>
        <tissue evidence="1">Leaf</tissue>
    </source>
</reference>